<protein>
    <recommendedName>
        <fullName evidence="4">Outer membrane protein beta-barrel domain-containing protein</fullName>
    </recommendedName>
</protein>
<keyword evidence="1" id="KW-0732">Signal</keyword>
<evidence type="ECO:0008006" key="4">
    <source>
        <dbReference type="Google" id="ProtNLM"/>
    </source>
</evidence>
<feature type="chain" id="PRO_5032563084" description="Outer membrane protein beta-barrel domain-containing protein" evidence="1">
    <location>
        <begin position="26"/>
        <end position="230"/>
    </location>
</feature>
<dbReference type="AlphaFoldDB" id="A0A7L9RTK5"/>
<evidence type="ECO:0000313" key="2">
    <source>
        <dbReference type="EMBL" id="QOL19892.1"/>
    </source>
</evidence>
<sequence length="230" mass="24737">MRHYNRILSLTTAMVLALGSSEICAAKPATNNARTPWNGFFVGGLLGGKIISGKGSITVNADGTDVSSPKDEIVFPLPSHTLTLGFNSEFGYNSTISFGCDFDYGVLPTVKLSYGYLVTPLDRISVGIGASVPLMSTALSAPKGLEISSLFGLTPSISYERALGQGAFFQAQLNYNYLSIKGDNLEKDFKFPVSVKRFIRDYWEKEVNAVKSVDASAHGVTLSLGFGYTF</sequence>
<name>A0A7L9RTK5_9PROT</name>
<reference evidence="2 3" key="1">
    <citation type="submission" date="2020-06" db="EMBL/GenBank/DDBJ databases">
        <title>The endosymbiont of the kinetoplastid Bodo saltans is a Paracaedibacter-like alpha-proteobacterium possessing a putative toxin-antitoxin system.</title>
        <authorList>
            <person name="Midha S."/>
            <person name="Rigden D.J."/>
            <person name="Siozios S."/>
            <person name="Hurst G.D.D."/>
            <person name="Jackson A.P."/>
        </authorList>
    </citation>
    <scope>NUCLEOTIDE SEQUENCE [LARGE SCALE GENOMIC DNA]</scope>
    <source>
        <strain evidence="2">Lake Konstanz</strain>
    </source>
</reference>
<gene>
    <name evidence="2" type="ORF">CPBP_00663</name>
</gene>
<organism evidence="2 3">
    <name type="scientific">Candidatus Bodocaedibacter vickermanii</name>
    <dbReference type="NCBI Taxonomy" id="2741701"/>
    <lineage>
        <taxon>Bacteria</taxon>
        <taxon>Pseudomonadati</taxon>
        <taxon>Pseudomonadota</taxon>
        <taxon>Alphaproteobacteria</taxon>
        <taxon>Holosporales</taxon>
        <taxon>Candidatus Paracaedibacteraceae</taxon>
        <taxon>Candidatus Bodocaedibacter</taxon>
    </lineage>
</organism>
<feature type="signal peptide" evidence="1">
    <location>
        <begin position="1"/>
        <end position="25"/>
    </location>
</feature>
<evidence type="ECO:0000313" key="3">
    <source>
        <dbReference type="Proteomes" id="UP000594001"/>
    </source>
</evidence>
<keyword evidence="3" id="KW-1185">Reference proteome</keyword>
<dbReference type="Proteomes" id="UP000594001">
    <property type="component" value="Chromosome"/>
</dbReference>
<dbReference type="KEGG" id="pbal:CPBP_00663"/>
<accession>A0A7L9RTK5</accession>
<dbReference type="EMBL" id="CP054719">
    <property type="protein sequence ID" value="QOL19892.1"/>
    <property type="molecule type" value="Genomic_DNA"/>
</dbReference>
<proteinExistence type="predicted"/>
<evidence type="ECO:0000256" key="1">
    <source>
        <dbReference type="SAM" id="SignalP"/>
    </source>
</evidence>
<dbReference type="RefSeq" id="WP_350331451.1">
    <property type="nucleotide sequence ID" value="NZ_CP054719.1"/>
</dbReference>